<dbReference type="PANTHER" id="PTHR15898">
    <property type="entry name" value="BIFUNCTIONAL APOPTOSIS REGULATOR"/>
    <property type="match status" value="1"/>
</dbReference>
<dbReference type="EMBL" id="LT795054">
    <property type="protein sequence ID" value="SJX60246.1"/>
    <property type="molecule type" value="Genomic_DNA"/>
</dbReference>
<feature type="compositionally biased region" description="Polar residues" evidence="1">
    <location>
        <begin position="755"/>
        <end position="781"/>
    </location>
</feature>
<accession>A0A2N8U5E1</accession>
<feature type="region of interest" description="Disordered" evidence="1">
    <location>
        <begin position="393"/>
        <end position="437"/>
    </location>
</feature>
<evidence type="ECO:0000313" key="2">
    <source>
        <dbReference type="EMBL" id="SJX60246.1"/>
    </source>
</evidence>
<organism evidence="2 3">
    <name type="scientific">Sporisorium reilianum f. sp. reilianum</name>
    <dbReference type="NCBI Taxonomy" id="72559"/>
    <lineage>
        <taxon>Eukaryota</taxon>
        <taxon>Fungi</taxon>
        <taxon>Dikarya</taxon>
        <taxon>Basidiomycota</taxon>
        <taxon>Ustilaginomycotina</taxon>
        <taxon>Ustilaginomycetes</taxon>
        <taxon>Ustilaginales</taxon>
        <taxon>Ustilaginaceae</taxon>
        <taxon>Sporisorium</taxon>
    </lineage>
</organism>
<feature type="region of interest" description="Disordered" evidence="1">
    <location>
        <begin position="449"/>
        <end position="471"/>
    </location>
</feature>
<evidence type="ECO:0000256" key="1">
    <source>
        <dbReference type="SAM" id="MobiDB-lite"/>
    </source>
</evidence>
<dbReference type="Pfam" id="PF09783">
    <property type="entry name" value="Vac_ImportDeg"/>
    <property type="match status" value="1"/>
</dbReference>
<feature type="region of interest" description="Disordered" evidence="1">
    <location>
        <begin position="534"/>
        <end position="555"/>
    </location>
</feature>
<feature type="compositionally biased region" description="Low complexity" evidence="1">
    <location>
        <begin position="491"/>
        <end position="508"/>
    </location>
</feature>
<protein>
    <recommendedName>
        <fullName evidence="4">VID24-required for vacuolar import and degradation of Fbp1p</fullName>
    </recommendedName>
</protein>
<feature type="compositionally biased region" description="Low complexity" evidence="1">
    <location>
        <begin position="108"/>
        <end position="128"/>
    </location>
</feature>
<feature type="compositionally biased region" description="Low complexity" evidence="1">
    <location>
        <begin position="327"/>
        <end position="341"/>
    </location>
</feature>
<feature type="region of interest" description="Disordered" evidence="1">
    <location>
        <begin position="743"/>
        <end position="805"/>
    </location>
</feature>
<reference evidence="2 3" key="1">
    <citation type="submission" date="2017-02" db="EMBL/GenBank/DDBJ databases">
        <authorList>
            <person name="Peterson S.W."/>
        </authorList>
    </citation>
    <scope>NUCLEOTIDE SEQUENCE [LARGE SCALE GENOMIC DNA]</scope>
    <source>
        <strain evidence="2 3">SRS1_H2-8</strain>
    </source>
</reference>
<dbReference type="PANTHER" id="PTHR15898:SF18">
    <property type="entry name" value="GLUCOSE-INDUCED DEGRADATION PROTEIN 4 HOMOLOG"/>
    <property type="match status" value="1"/>
</dbReference>
<dbReference type="InterPro" id="IPR018618">
    <property type="entry name" value="GID4/10-like"/>
</dbReference>
<feature type="compositionally biased region" description="Polar residues" evidence="1">
    <location>
        <begin position="8"/>
        <end position="42"/>
    </location>
</feature>
<dbReference type="GO" id="GO:0043161">
    <property type="term" value="P:proteasome-mediated ubiquitin-dependent protein catabolic process"/>
    <property type="evidence" value="ECO:0007669"/>
    <property type="project" value="TreeGrafter"/>
</dbReference>
<feature type="region of interest" description="Disordered" evidence="1">
    <location>
        <begin position="485"/>
        <end position="519"/>
    </location>
</feature>
<evidence type="ECO:0000313" key="3">
    <source>
        <dbReference type="Proteomes" id="UP000239563"/>
    </source>
</evidence>
<feature type="compositionally biased region" description="Low complexity" evidence="1">
    <location>
        <begin position="187"/>
        <end position="200"/>
    </location>
</feature>
<feature type="compositionally biased region" description="Polar residues" evidence="1">
    <location>
        <begin position="208"/>
        <end position="221"/>
    </location>
</feature>
<feature type="region of interest" description="Disordered" evidence="1">
    <location>
        <begin position="1"/>
        <end position="139"/>
    </location>
</feature>
<sequence>MTPGPSFTVPSTTSTAAVESDPVASSFSTSSSGPDQTRSNNAEVAPASNDATREAAIDPSGSSSSSSSNDGLRRAEPTLAQPKHCARCGQLLDAGTSTHDRQPPLPRTPSSASLSAPSPSSYAFAPDSIRSQHRLQPHQSLTSAINAAAAVALSRHLGPDESVPTDADGHAICTQCAAELADPAASSAQPASASASMHSANILPPPQIASSNSTIAPNGVQSTASSAAPDTSSSASTPQVHLTISVDNMGAGGDATLAPSAEDVHMQDPSSFPPLERAPIASALASAASPPRITRSTSRGRIRFAADQVPTSDHREASTSSSTSTPLGRSGSFSRSLSYNGPESVSTSSAHVVVSFPPSFAPAPASETAPVLGSSHAAHSFASSASLPARCSTSQHASSASQVPAPADAIPAGVRQRQPSSARRLCRSASSTGPTTTAFAAVGTSAANITSSKGQDDDPYGPGAVTRPRLSQLSTHAIADELYNSARHARPPSLVSSSTSTSLATSRTQHSAGIDPTRSVRYHADPLTYPSSMSATAAAAENRRRDDAQSMDVDDQDKVSLGLAAKVGDVRWFDPYKPDPLAELSRLRHPPKGRGCLYPGATFNGTQKSGRNSYDVTVRVVNVDLEASHLCGYLNIRGLTEDWPELTTYFDAEIIGDRYGFVTGKWGATEADDLKHWARFPPFRPLRSALSKPGLRFDHLNKPFVFMRWKEKFLVPDHRVRDINGASFAGFYYVCVELGESAARPPAGGGETRGRSGSNVSMASATTGGHASPAGSPNLSRPSAASASSATLAGPPVSGQQWYAARTQRRRELSLSAPSYPLSSSSAQLAHAFHHEQQRQAQSTYYDPIYHPHSPHAALAPSGPGFWPASPTSPHMPLGDDVFASMWPDMHEDGYDDLGATGKMSGFYFHENSEPYQQLSLHHTAEAASSAFEMR</sequence>
<dbReference type="AlphaFoldDB" id="A0A2N8U5E1"/>
<dbReference type="GO" id="GO:0005634">
    <property type="term" value="C:nucleus"/>
    <property type="evidence" value="ECO:0007669"/>
    <property type="project" value="TreeGrafter"/>
</dbReference>
<dbReference type="Proteomes" id="UP000239563">
    <property type="component" value="Chromosome I"/>
</dbReference>
<evidence type="ECO:0008006" key="4">
    <source>
        <dbReference type="Google" id="ProtNLM"/>
    </source>
</evidence>
<proteinExistence type="predicted"/>
<gene>
    <name evidence="2" type="ORF">SRS1_11560</name>
</gene>
<feature type="compositionally biased region" description="Low complexity" evidence="1">
    <location>
        <begin position="420"/>
        <end position="431"/>
    </location>
</feature>
<feature type="compositionally biased region" description="Low complexity" evidence="1">
    <location>
        <begin position="283"/>
        <end position="299"/>
    </location>
</feature>
<feature type="compositionally biased region" description="Polar residues" evidence="1">
    <location>
        <begin position="393"/>
        <end position="402"/>
    </location>
</feature>
<name>A0A2N8U5E1_9BASI</name>
<dbReference type="GO" id="GO:0061630">
    <property type="term" value="F:ubiquitin protein ligase activity"/>
    <property type="evidence" value="ECO:0007669"/>
    <property type="project" value="TreeGrafter"/>
</dbReference>
<feature type="region of interest" description="Disordered" evidence="1">
    <location>
        <begin position="283"/>
        <end position="341"/>
    </location>
</feature>
<feature type="region of interest" description="Disordered" evidence="1">
    <location>
        <begin position="187"/>
        <end position="238"/>
    </location>
</feature>
<feature type="compositionally biased region" description="Low complexity" evidence="1">
    <location>
        <begin position="222"/>
        <end position="238"/>
    </location>
</feature>